<dbReference type="PANTHER" id="PTHR43004:SF19">
    <property type="entry name" value="BINDING MONOOXYGENASE, PUTATIVE (JCVI)-RELATED"/>
    <property type="match status" value="1"/>
</dbReference>
<evidence type="ECO:0000256" key="1">
    <source>
        <dbReference type="ARBA" id="ARBA00001974"/>
    </source>
</evidence>
<dbReference type="PRINTS" id="PR00420">
    <property type="entry name" value="RNGMNOXGNASE"/>
</dbReference>
<dbReference type="GO" id="GO:0016709">
    <property type="term" value="F:oxidoreductase activity, acting on paired donors, with incorporation or reduction of molecular oxygen, NAD(P)H as one donor, and incorporation of one atom of oxygen"/>
    <property type="evidence" value="ECO:0007669"/>
    <property type="project" value="UniProtKB-ARBA"/>
</dbReference>
<dbReference type="InParanoid" id="K1WK55"/>
<dbReference type="KEGG" id="mbe:MBM_08679"/>
<dbReference type="InterPro" id="IPR050641">
    <property type="entry name" value="RIFMO-like"/>
</dbReference>
<keyword evidence="4" id="KW-0560">Oxidoreductase</keyword>
<organism evidence="6 7">
    <name type="scientific">Marssonina brunnea f. sp. multigermtubi (strain MB_m1)</name>
    <name type="common">Marssonina leaf spot fungus</name>
    <dbReference type="NCBI Taxonomy" id="1072389"/>
    <lineage>
        <taxon>Eukaryota</taxon>
        <taxon>Fungi</taxon>
        <taxon>Dikarya</taxon>
        <taxon>Ascomycota</taxon>
        <taxon>Pezizomycotina</taxon>
        <taxon>Leotiomycetes</taxon>
        <taxon>Helotiales</taxon>
        <taxon>Drepanopezizaceae</taxon>
        <taxon>Drepanopeziza</taxon>
    </lineage>
</organism>
<accession>K1WK55</accession>
<dbReference type="Gene3D" id="3.40.30.120">
    <property type="match status" value="1"/>
</dbReference>
<dbReference type="PANTHER" id="PTHR43004">
    <property type="entry name" value="TRK SYSTEM POTASSIUM UPTAKE PROTEIN"/>
    <property type="match status" value="1"/>
</dbReference>
<protein>
    <submittedName>
        <fullName evidence="6">Monooxygenase</fullName>
    </submittedName>
</protein>
<evidence type="ECO:0000313" key="7">
    <source>
        <dbReference type="Proteomes" id="UP000006753"/>
    </source>
</evidence>
<dbReference type="OMA" id="FHSDERQ"/>
<sequence>MQLPKPAADFDITIIGGVKGGPTGLFSALLAREQGLSVCILEQREGPLPIGRADALNARTQQVYEVADVLKYLRPKGLKCNTSSVFKDGKFVSHNNTWWVSLENSQYKEFLMIGQPEIEKALLKRLDVGVRYGVTAESITESAEGVEVRVVGDKGVIRSRYLVAADGAHSACRKQLGIGFAGDMPNMCWAVLDTFLETDFPVCDEIVSFEVDGQSRVSWIPRERGMARFYVLLEGEVTQEKTQQSISQHMAPYKVVFKETEWFSTYNVQERVAEAFVSRGHGRVILAGDAAHVHAVNGGQGLNTGAADAFALAWRLKLAISGFNTQVLQIYDAERRATAKGVVDVAAKLVRTTLKTAEEYVALIGKNAANITGMGITYAPSSAAVVASSVGAFVAGARTPDFVFAKAKVVEIRFYELLRYGNFVVLNPQGLALDLPQSLDAHVDVWEVSKRDTLFEVKTAAGAILTTSFDLGQDLTSAIVIRPDLYTGYVGTDVLGYFKGFVL</sequence>
<dbReference type="HOGENOM" id="CLU_009665_20_4_1"/>
<feature type="domain" description="FAD-binding" evidence="5">
    <location>
        <begin position="11"/>
        <end position="345"/>
    </location>
</feature>
<dbReference type="GO" id="GO:0071949">
    <property type="term" value="F:FAD binding"/>
    <property type="evidence" value="ECO:0007669"/>
    <property type="project" value="InterPro"/>
</dbReference>
<dbReference type="InterPro" id="IPR036188">
    <property type="entry name" value="FAD/NAD-bd_sf"/>
</dbReference>
<keyword evidence="2" id="KW-0285">Flavoprotein</keyword>
<dbReference type="Gene3D" id="3.50.50.60">
    <property type="entry name" value="FAD/NAD(P)-binding domain"/>
    <property type="match status" value="1"/>
</dbReference>
<keyword evidence="7" id="KW-1185">Reference proteome</keyword>
<proteinExistence type="predicted"/>
<evidence type="ECO:0000256" key="2">
    <source>
        <dbReference type="ARBA" id="ARBA00022630"/>
    </source>
</evidence>
<gene>
    <name evidence="6" type="ORF">MBM_08679</name>
</gene>
<name>K1WK55_MARBU</name>
<dbReference type="AlphaFoldDB" id="K1WK55"/>
<dbReference type="Pfam" id="PF01494">
    <property type="entry name" value="FAD_binding_3"/>
    <property type="match status" value="1"/>
</dbReference>
<dbReference type="OrthoDB" id="2096480at2759"/>
<dbReference type="Gene3D" id="3.30.9.10">
    <property type="entry name" value="D-Amino Acid Oxidase, subunit A, domain 2"/>
    <property type="match status" value="1"/>
</dbReference>
<dbReference type="InterPro" id="IPR002938">
    <property type="entry name" value="FAD-bd"/>
</dbReference>
<comment type="cofactor">
    <cofactor evidence="1">
        <name>FAD</name>
        <dbReference type="ChEBI" id="CHEBI:57692"/>
    </cofactor>
</comment>
<evidence type="ECO:0000256" key="4">
    <source>
        <dbReference type="ARBA" id="ARBA00023002"/>
    </source>
</evidence>
<dbReference type="SUPFAM" id="SSF51905">
    <property type="entry name" value="FAD/NAD(P)-binding domain"/>
    <property type="match status" value="1"/>
</dbReference>
<evidence type="ECO:0000259" key="5">
    <source>
        <dbReference type="Pfam" id="PF01494"/>
    </source>
</evidence>
<evidence type="ECO:0000313" key="6">
    <source>
        <dbReference type="EMBL" id="EKD13236.1"/>
    </source>
</evidence>
<dbReference type="EMBL" id="JH921451">
    <property type="protein sequence ID" value="EKD13236.1"/>
    <property type="molecule type" value="Genomic_DNA"/>
</dbReference>
<keyword evidence="3" id="KW-0274">FAD</keyword>
<reference evidence="6 7" key="1">
    <citation type="journal article" date="2012" name="BMC Genomics">
        <title>Sequencing the genome of Marssonina brunnea reveals fungus-poplar co-evolution.</title>
        <authorList>
            <person name="Zhu S."/>
            <person name="Cao Y.-Z."/>
            <person name="Jiang C."/>
            <person name="Tan B.-Y."/>
            <person name="Wang Z."/>
            <person name="Feng S."/>
            <person name="Zhang L."/>
            <person name="Su X.-H."/>
            <person name="Brejova B."/>
            <person name="Vinar T."/>
            <person name="Xu M."/>
            <person name="Wang M.-X."/>
            <person name="Zhang S.-G."/>
            <person name="Huang M.-R."/>
            <person name="Wu R."/>
            <person name="Zhou Y."/>
        </authorList>
    </citation>
    <scope>NUCLEOTIDE SEQUENCE [LARGE SCALE GENOMIC DNA]</scope>
    <source>
        <strain evidence="6 7">MB_m1</strain>
    </source>
</reference>
<dbReference type="Proteomes" id="UP000006753">
    <property type="component" value="Unassembled WGS sequence"/>
</dbReference>
<dbReference type="SUPFAM" id="SSF54373">
    <property type="entry name" value="FAD-linked reductases, C-terminal domain"/>
    <property type="match status" value="1"/>
</dbReference>
<evidence type="ECO:0000256" key="3">
    <source>
        <dbReference type="ARBA" id="ARBA00022827"/>
    </source>
</evidence>
<dbReference type="eggNOG" id="KOG3855">
    <property type="taxonomic scope" value="Eukaryota"/>
</dbReference>
<keyword evidence="6" id="KW-0503">Monooxygenase</keyword>